<dbReference type="AlphaFoldDB" id="A0A7W7H2D5"/>
<accession>A0A7W7H2D5</accession>
<comment type="caution">
    <text evidence="1">The sequence shown here is derived from an EMBL/GenBank/DDBJ whole genome shotgun (WGS) entry which is preliminary data.</text>
</comment>
<dbReference type="Proteomes" id="UP000546162">
    <property type="component" value="Unassembled WGS sequence"/>
</dbReference>
<proteinExistence type="predicted"/>
<protein>
    <submittedName>
        <fullName evidence="1">Uncharacterized protein</fullName>
    </submittedName>
</protein>
<organism evidence="1 2">
    <name type="scientific">Actinoplanes octamycinicus</name>
    <dbReference type="NCBI Taxonomy" id="135948"/>
    <lineage>
        <taxon>Bacteria</taxon>
        <taxon>Bacillati</taxon>
        <taxon>Actinomycetota</taxon>
        <taxon>Actinomycetes</taxon>
        <taxon>Micromonosporales</taxon>
        <taxon>Micromonosporaceae</taxon>
        <taxon>Actinoplanes</taxon>
    </lineage>
</organism>
<name>A0A7W7H2D5_9ACTN</name>
<evidence type="ECO:0000313" key="2">
    <source>
        <dbReference type="Proteomes" id="UP000546162"/>
    </source>
</evidence>
<dbReference type="EMBL" id="JACHNB010000001">
    <property type="protein sequence ID" value="MBB4742617.1"/>
    <property type="molecule type" value="Genomic_DNA"/>
</dbReference>
<keyword evidence="2" id="KW-1185">Reference proteome</keyword>
<sequence length="319" mass="35820">MYFIQRWREETPLGKRVTALPGVTVLDWFRQGWRQDDPEKWVGEQLDGGPYGLESIFERARERQLPEPETMDQLRELLIEHLWAESDDDPRVGWHTVRVRTNDDETDLAYYFVDDAMAADYPETFAFLLHDAWPLPGDAVDADFVHDVPVQTVAGSSGPGAVFSVRLGFDHRGDGTSLDLAGAVAFPGLTLPELAAHLDGAADADAGAWPHDARMLRALLGTGERDIAAALRRFARLYGYDPTPGDLTARPAAGEPALPEAHPRTLVRADPHLVQVARYIDDFWGYDQWFLFDSHWAAAHPLLARSLLRWAAHWDPCEF</sequence>
<evidence type="ECO:0000313" key="1">
    <source>
        <dbReference type="EMBL" id="MBB4742617.1"/>
    </source>
</evidence>
<reference evidence="1 2" key="1">
    <citation type="submission" date="2020-08" db="EMBL/GenBank/DDBJ databases">
        <title>Sequencing the genomes of 1000 actinobacteria strains.</title>
        <authorList>
            <person name="Klenk H.-P."/>
        </authorList>
    </citation>
    <scope>NUCLEOTIDE SEQUENCE [LARGE SCALE GENOMIC DNA]</scope>
    <source>
        <strain evidence="1 2">DSM 45809</strain>
    </source>
</reference>
<dbReference type="RefSeq" id="WP_185042960.1">
    <property type="nucleotide sequence ID" value="NZ_BAABFG010000005.1"/>
</dbReference>
<gene>
    <name evidence="1" type="ORF">BJY16_006076</name>
</gene>